<evidence type="ECO:0008006" key="3">
    <source>
        <dbReference type="Google" id="ProtNLM"/>
    </source>
</evidence>
<dbReference type="AlphaFoldDB" id="A0A4Q1D9A2"/>
<dbReference type="RefSeq" id="WP_129001027.1">
    <property type="nucleotide sequence ID" value="NZ_SDHZ01000001.1"/>
</dbReference>
<gene>
    <name evidence="1" type="ORF">ESB13_00140</name>
</gene>
<name>A0A4Q1D9A2_9BACT</name>
<evidence type="ECO:0000313" key="1">
    <source>
        <dbReference type="EMBL" id="RXK85275.1"/>
    </source>
</evidence>
<proteinExistence type="predicted"/>
<organism evidence="1 2">
    <name type="scientific">Filimonas effusa</name>
    <dbReference type="NCBI Taxonomy" id="2508721"/>
    <lineage>
        <taxon>Bacteria</taxon>
        <taxon>Pseudomonadati</taxon>
        <taxon>Bacteroidota</taxon>
        <taxon>Chitinophagia</taxon>
        <taxon>Chitinophagales</taxon>
        <taxon>Chitinophagaceae</taxon>
        <taxon>Filimonas</taxon>
    </lineage>
</organism>
<reference evidence="1 2" key="1">
    <citation type="submission" date="2019-01" db="EMBL/GenBank/DDBJ databases">
        <title>Filimonas sp. strain TTM-71.</title>
        <authorList>
            <person name="Chen W.-M."/>
        </authorList>
    </citation>
    <scope>NUCLEOTIDE SEQUENCE [LARGE SCALE GENOMIC DNA]</scope>
    <source>
        <strain evidence="1 2">TTM-71</strain>
    </source>
</reference>
<keyword evidence="2" id="KW-1185">Reference proteome</keyword>
<accession>A0A4Q1D9A2</accession>
<protein>
    <recommendedName>
        <fullName evidence="3">RHS repeat-associated core domain-containing protein</fullName>
    </recommendedName>
</protein>
<comment type="caution">
    <text evidence="1">The sequence shown here is derived from an EMBL/GenBank/DDBJ whole genome shotgun (WGS) entry which is preliminary data.</text>
</comment>
<dbReference type="EMBL" id="SDHZ01000001">
    <property type="protein sequence ID" value="RXK85275.1"/>
    <property type="molecule type" value="Genomic_DNA"/>
</dbReference>
<sequence length="60" mass="6834">MDNLTYDYYANKNQLKHIGDEISYTDNYSEDVGNQSNASNYEYDAIGNLKRDYAGKVAVT</sequence>
<dbReference type="OrthoDB" id="2972467at2"/>
<dbReference type="Proteomes" id="UP000290545">
    <property type="component" value="Unassembled WGS sequence"/>
</dbReference>
<evidence type="ECO:0000313" key="2">
    <source>
        <dbReference type="Proteomes" id="UP000290545"/>
    </source>
</evidence>